<name>A0ABN2SHJ7_9ACTN</name>
<accession>A0ABN2SHJ7</accession>
<keyword evidence="2" id="KW-1185">Reference proteome</keyword>
<reference evidence="1 2" key="1">
    <citation type="journal article" date="2019" name="Int. J. Syst. Evol. Microbiol.">
        <title>The Global Catalogue of Microorganisms (GCM) 10K type strain sequencing project: providing services to taxonomists for standard genome sequencing and annotation.</title>
        <authorList>
            <consortium name="The Broad Institute Genomics Platform"/>
            <consortium name="The Broad Institute Genome Sequencing Center for Infectious Disease"/>
            <person name="Wu L."/>
            <person name="Ma J."/>
        </authorList>
    </citation>
    <scope>NUCLEOTIDE SEQUENCE [LARGE SCALE GENOMIC DNA]</scope>
    <source>
        <strain evidence="1 2">JCM 16013</strain>
    </source>
</reference>
<comment type="caution">
    <text evidence="1">The sequence shown here is derived from an EMBL/GenBank/DDBJ whole genome shotgun (WGS) entry which is preliminary data.</text>
</comment>
<organism evidence="1 2">
    <name type="scientific">Catenulispora subtropica</name>
    <dbReference type="NCBI Taxonomy" id="450798"/>
    <lineage>
        <taxon>Bacteria</taxon>
        <taxon>Bacillati</taxon>
        <taxon>Actinomycetota</taxon>
        <taxon>Actinomycetes</taxon>
        <taxon>Catenulisporales</taxon>
        <taxon>Catenulisporaceae</taxon>
        <taxon>Catenulispora</taxon>
    </lineage>
</organism>
<evidence type="ECO:0000313" key="1">
    <source>
        <dbReference type="EMBL" id="GAA1986594.1"/>
    </source>
</evidence>
<gene>
    <name evidence="1" type="ORF">GCM10009838_56430</name>
</gene>
<proteinExistence type="predicted"/>
<protein>
    <submittedName>
        <fullName evidence="1">Uncharacterized protein</fullName>
    </submittedName>
</protein>
<dbReference type="EMBL" id="BAAAQM010000037">
    <property type="protein sequence ID" value="GAA1986594.1"/>
    <property type="molecule type" value="Genomic_DNA"/>
</dbReference>
<evidence type="ECO:0000313" key="2">
    <source>
        <dbReference type="Proteomes" id="UP001499854"/>
    </source>
</evidence>
<dbReference type="Proteomes" id="UP001499854">
    <property type="component" value="Unassembled WGS sequence"/>
</dbReference>
<sequence length="86" mass="8602">MLIWSVVKVTPDPAPLADETADVIGLIGVIGDEVAGGGDETRGALVLAADPVTVPEVHAVAVRAAAASAAVAEEPLIPKRIACIPL</sequence>